<dbReference type="GeneID" id="93014725"/>
<gene>
    <name evidence="2" type="ordered locus">Bd2353</name>
</gene>
<keyword evidence="1" id="KW-0812">Transmembrane</keyword>
<proteinExistence type="predicted"/>
<name>Q6MKN5_BDEBA</name>
<feature type="transmembrane region" description="Helical" evidence="1">
    <location>
        <begin position="6"/>
        <end position="29"/>
    </location>
</feature>
<accession>Q6MKN5</accession>
<dbReference type="KEGG" id="bba:Bd2353"/>
<dbReference type="RefSeq" id="WP_011164774.1">
    <property type="nucleotide sequence ID" value="NC_005363.1"/>
</dbReference>
<dbReference type="AlphaFoldDB" id="Q6MKN5"/>
<protein>
    <submittedName>
        <fullName evidence="2">Uncharacterized protein</fullName>
    </submittedName>
</protein>
<organism evidence="2 3">
    <name type="scientific">Bdellovibrio bacteriovorus (strain ATCC 15356 / DSM 50701 / NCIMB 9529 / HD100)</name>
    <dbReference type="NCBI Taxonomy" id="264462"/>
    <lineage>
        <taxon>Bacteria</taxon>
        <taxon>Pseudomonadati</taxon>
        <taxon>Bdellovibrionota</taxon>
        <taxon>Bdellovibrionia</taxon>
        <taxon>Bdellovibrionales</taxon>
        <taxon>Pseudobdellovibrionaceae</taxon>
        <taxon>Bdellovibrio</taxon>
    </lineage>
</organism>
<keyword evidence="3" id="KW-1185">Reference proteome</keyword>
<evidence type="ECO:0000256" key="1">
    <source>
        <dbReference type="SAM" id="Phobius"/>
    </source>
</evidence>
<evidence type="ECO:0000313" key="3">
    <source>
        <dbReference type="Proteomes" id="UP000008080"/>
    </source>
</evidence>
<dbReference type="STRING" id="264462.Bd2353"/>
<dbReference type="EMBL" id="BX842652">
    <property type="protein sequence ID" value="CAE80172.1"/>
    <property type="molecule type" value="Genomic_DNA"/>
</dbReference>
<keyword evidence="1" id="KW-0472">Membrane</keyword>
<sequence length="48" mass="5401">MIVLAWFILITLIILFSFGFLGATFWHWYKEGKAKRKAAAVAAASVQN</sequence>
<dbReference type="HOGENOM" id="CLU_3149918_0_0_7"/>
<dbReference type="Proteomes" id="UP000008080">
    <property type="component" value="Chromosome"/>
</dbReference>
<evidence type="ECO:0000313" key="2">
    <source>
        <dbReference type="EMBL" id="CAE80172.1"/>
    </source>
</evidence>
<reference evidence="2 3" key="1">
    <citation type="journal article" date="2004" name="Science">
        <title>A predator unmasked: life cycle of Bdellovibrio bacteriovorus from a genomic perspective.</title>
        <authorList>
            <person name="Rendulic S."/>
            <person name="Jagtap P."/>
            <person name="Rosinus A."/>
            <person name="Eppinger M."/>
            <person name="Baar C."/>
            <person name="Lanz C."/>
            <person name="Keller H."/>
            <person name="Lambert C."/>
            <person name="Evans K.J."/>
            <person name="Goesmann A."/>
            <person name="Meyer F."/>
            <person name="Sockett R.E."/>
            <person name="Schuster S.C."/>
        </authorList>
    </citation>
    <scope>NUCLEOTIDE SEQUENCE [LARGE SCALE GENOMIC DNA]</scope>
    <source>
        <strain evidence="3">ATCC 15356 / DSM 50701 / NCIMB 9529 / HD100</strain>
    </source>
</reference>
<keyword evidence="1" id="KW-1133">Transmembrane helix</keyword>